<reference evidence="2" key="2">
    <citation type="submission" date="2015-01" db="EMBL/GenBank/DDBJ databases">
        <title>Evolutionary Origins and Diversification of the Mycorrhizal Mutualists.</title>
        <authorList>
            <consortium name="DOE Joint Genome Institute"/>
            <consortium name="Mycorrhizal Genomics Consortium"/>
            <person name="Kohler A."/>
            <person name="Kuo A."/>
            <person name="Nagy L.G."/>
            <person name="Floudas D."/>
            <person name="Copeland A."/>
            <person name="Barry K.W."/>
            <person name="Cichocki N."/>
            <person name="Veneault-Fourrey C."/>
            <person name="LaButti K."/>
            <person name="Lindquist E.A."/>
            <person name="Lipzen A."/>
            <person name="Lundell T."/>
            <person name="Morin E."/>
            <person name="Murat C."/>
            <person name="Riley R."/>
            <person name="Ohm R."/>
            <person name="Sun H."/>
            <person name="Tunlid A."/>
            <person name="Henrissat B."/>
            <person name="Grigoriev I.V."/>
            <person name="Hibbett D.S."/>
            <person name="Martin F."/>
        </authorList>
    </citation>
    <scope>NUCLEOTIDE SEQUENCE [LARGE SCALE GENOMIC DNA]</scope>
    <source>
        <strain evidence="2">MUT 4182</strain>
    </source>
</reference>
<dbReference type="AlphaFoldDB" id="A0A0C3KAD2"/>
<evidence type="ECO:0000313" key="2">
    <source>
        <dbReference type="Proteomes" id="UP000054248"/>
    </source>
</evidence>
<dbReference type="Proteomes" id="UP000054248">
    <property type="component" value="Unassembled WGS sequence"/>
</dbReference>
<dbReference type="EMBL" id="KN823293">
    <property type="protein sequence ID" value="KIO18348.1"/>
    <property type="molecule type" value="Genomic_DNA"/>
</dbReference>
<dbReference type="SUPFAM" id="SSF52540">
    <property type="entry name" value="P-loop containing nucleoside triphosphate hydrolases"/>
    <property type="match status" value="1"/>
</dbReference>
<name>A0A0C3KAD2_9AGAM</name>
<dbReference type="HOGENOM" id="CLU_161528_1_0_1"/>
<accession>A0A0C3KAD2</accession>
<protein>
    <recommendedName>
        <fullName evidence="3">ATP-dependent DNA helicase</fullName>
    </recommendedName>
</protein>
<dbReference type="InterPro" id="IPR027417">
    <property type="entry name" value="P-loop_NTPase"/>
</dbReference>
<evidence type="ECO:0008006" key="3">
    <source>
        <dbReference type="Google" id="ProtNLM"/>
    </source>
</evidence>
<dbReference type="Gene3D" id="3.40.50.300">
    <property type="entry name" value="P-loop containing nucleotide triphosphate hydrolases"/>
    <property type="match status" value="1"/>
</dbReference>
<feature type="non-terminal residue" evidence="1">
    <location>
        <position position="1"/>
    </location>
</feature>
<gene>
    <name evidence="1" type="ORF">M407DRAFT_46632</name>
</gene>
<reference evidence="1 2" key="1">
    <citation type="submission" date="2014-04" db="EMBL/GenBank/DDBJ databases">
        <authorList>
            <consortium name="DOE Joint Genome Institute"/>
            <person name="Kuo A."/>
            <person name="Girlanda M."/>
            <person name="Perotto S."/>
            <person name="Kohler A."/>
            <person name="Nagy L.G."/>
            <person name="Floudas D."/>
            <person name="Copeland A."/>
            <person name="Barry K.W."/>
            <person name="Cichocki N."/>
            <person name="Veneault-Fourrey C."/>
            <person name="LaButti K."/>
            <person name="Lindquist E.A."/>
            <person name="Lipzen A."/>
            <person name="Lundell T."/>
            <person name="Morin E."/>
            <person name="Murat C."/>
            <person name="Sun H."/>
            <person name="Tunlid A."/>
            <person name="Henrissat B."/>
            <person name="Grigoriev I.V."/>
            <person name="Hibbett D.S."/>
            <person name="Martin F."/>
            <person name="Nordberg H.P."/>
            <person name="Cantor M.N."/>
            <person name="Hua S.X."/>
        </authorList>
    </citation>
    <scope>NUCLEOTIDE SEQUENCE [LARGE SCALE GENOMIC DNA]</scope>
    <source>
        <strain evidence="1 2">MUT 4182</strain>
    </source>
</reference>
<keyword evidence="2" id="KW-1185">Reference proteome</keyword>
<feature type="non-terminal residue" evidence="1">
    <location>
        <position position="52"/>
    </location>
</feature>
<organism evidence="1 2">
    <name type="scientific">Tulasnella calospora MUT 4182</name>
    <dbReference type="NCBI Taxonomy" id="1051891"/>
    <lineage>
        <taxon>Eukaryota</taxon>
        <taxon>Fungi</taxon>
        <taxon>Dikarya</taxon>
        <taxon>Basidiomycota</taxon>
        <taxon>Agaricomycotina</taxon>
        <taxon>Agaricomycetes</taxon>
        <taxon>Cantharellales</taxon>
        <taxon>Tulasnellaceae</taxon>
        <taxon>Tulasnella</taxon>
    </lineage>
</organism>
<dbReference type="OrthoDB" id="432234at2759"/>
<proteinExistence type="predicted"/>
<sequence>LCMLMMGPGGTGKTWVVKALKALMDFYHQGHRIRYLPPTGSAAALIDGTTVN</sequence>
<evidence type="ECO:0000313" key="1">
    <source>
        <dbReference type="EMBL" id="KIO18348.1"/>
    </source>
</evidence>